<dbReference type="Proteomes" id="UP000024376">
    <property type="component" value="Unassembled WGS sequence"/>
</dbReference>
<feature type="domain" description="HNH nuclease" evidence="2">
    <location>
        <begin position="201"/>
        <end position="282"/>
    </location>
</feature>
<feature type="region of interest" description="Disordered" evidence="1">
    <location>
        <begin position="393"/>
        <end position="528"/>
    </location>
</feature>
<name>A0A024RUE8_HYPJR</name>
<evidence type="ECO:0000313" key="4">
    <source>
        <dbReference type="Proteomes" id="UP000024376"/>
    </source>
</evidence>
<dbReference type="InterPro" id="IPR003615">
    <property type="entry name" value="HNH_nuc"/>
</dbReference>
<sequence>MDSLDCFHWSVFTICPRCFHPNNASPEIYGSPEQSVLTVCSFCLHMEMLPASEESSRVPKDGLLASMAFWTKSMPARGGLLQYLQDDAAFSPPDSLVPPHGELDIRLQTMEKWRTMWEERKRLPIKPFFYTTLQLATSLVMPLDRLNTVPEDLGVYCGRTMSSFLHFMVNGSWPGLSKQGDNPPPSPVGREKCLRRDRNSCVLTGWPDPDVCHIMPSNESDMNLELFQLSLPLLGALLGPQVASQVYGLATTMHGATDRAWNMLSLRPGLVKWWKQGLFGIKCIGVKPSRTSTCKVQLQFHWMPQHDRLPDDLLMAELGDVVKEVSQHPDGEEVPSVRRASGRELESGLVVEVEMEKRLVGKFKLAIDIRWACSLILAFSGLSRAWEQEDCFGNSRADGENTRVCGAGEQTEESGEEETEEEETEEEDSEEESEEADSGEADSGEEDSAEEDSEKEGSEEEEESEGEEESEEERSDQSEEQETDESEEDEDEDEDETSVTSPPEKDWKEDDESDGEDYCMPFSMLKRW</sequence>
<accession>A0A024RUE8</accession>
<protein>
    <recommendedName>
        <fullName evidence="2">HNH nuclease domain-containing protein</fullName>
    </recommendedName>
</protein>
<dbReference type="Pfam" id="PF13391">
    <property type="entry name" value="HNH_2"/>
    <property type="match status" value="1"/>
</dbReference>
<organism evidence="3 4">
    <name type="scientific">Hypocrea jecorina (strain ATCC 56765 / BCRC 32924 / NRRL 11460 / Rut C-30)</name>
    <name type="common">Trichoderma reesei</name>
    <dbReference type="NCBI Taxonomy" id="1344414"/>
    <lineage>
        <taxon>Eukaryota</taxon>
        <taxon>Fungi</taxon>
        <taxon>Dikarya</taxon>
        <taxon>Ascomycota</taxon>
        <taxon>Pezizomycotina</taxon>
        <taxon>Sordariomycetes</taxon>
        <taxon>Hypocreomycetidae</taxon>
        <taxon>Hypocreales</taxon>
        <taxon>Hypocreaceae</taxon>
        <taxon>Trichoderma</taxon>
    </lineage>
</organism>
<feature type="compositionally biased region" description="Acidic residues" evidence="1">
    <location>
        <begin position="410"/>
        <end position="497"/>
    </location>
</feature>
<gene>
    <name evidence="3" type="ORF">M419DRAFT_93531</name>
</gene>
<dbReference type="KEGG" id="trr:M419DRAFT_93531"/>
<dbReference type="OrthoDB" id="5416097at2759"/>
<evidence type="ECO:0000256" key="1">
    <source>
        <dbReference type="SAM" id="MobiDB-lite"/>
    </source>
</evidence>
<reference evidence="4" key="1">
    <citation type="journal article" date="2013" name="Ind. Biotechnol.">
        <title>Comparative genomics analysis of Trichoderma reesei strains.</title>
        <authorList>
            <person name="Koike H."/>
            <person name="Aerts A."/>
            <person name="LaButti K."/>
            <person name="Grigoriev I.V."/>
            <person name="Baker S.E."/>
        </authorList>
    </citation>
    <scope>NUCLEOTIDE SEQUENCE [LARGE SCALE GENOMIC DNA]</scope>
    <source>
        <strain evidence="4">ATCC 56765 / BCRC 32924 / NRRL 11460 / Rut C-30</strain>
    </source>
</reference>
<dbReference type="HOGENOM" id="CLU_515854_0_0_1"/>
<dbReference type="EMBL" id="KI911193">
    <property type="protein sequence ID" value="ETR96698.1"/>
    <property type="molecule type" value="Genomic_DNA"/>
</dbReference>
<proteinExistence type="predicted"/>
<dbReference type="AlphaFoldDB" id="A0A024RUE8"/>
<evidence type="ECO:0000259" key="2">
    <source>
        <dbReference type="Pfam" id="PF13391"/>
    </source>
</evidence>
<evidence type="ECO:0000313" key="3">
    <source>
        <dbReference type="EMBL" id="ETR96698.1"/>
    </source>
</evidence>